<dbReference type="AlphaFoldDB" id="A0A098B0V5"/>
<dbReference type="InterPro" id="IPR027275">
    <property type="entry name" value="PRC-brl_dom"/>
</dbReference>
<dbReference type="OMA" id="YMERRLI"/>
<dbReference type="Proteomes" id="UP000054623">
    <property type="component" value="Unassembled WGS sequence"/>
</dbReference>
<name>A0A098B0V5_DESHA</name>
<dbReference type="Gene3D" id="2.30.30.240">
    <property type="entry name" value="PRC-barrel domain"/>
    <property type="match status" value="2"/>
</dbReference>
<feature type="domain" description="PRC-barrel" evidence="1">
    <location>
        <begin position="92"/>
        <end position="131"/>
    </location>
</feature>
<dbReference type="EMBL" id="LK996017">
    <property type="protein sequence ID" value="CDX01975.1"/>
    <property type="molecule type" value="Genomic_DNA"/>
</dbReference>
<evidence type="ECO:0000259" key="1">
    <source>
        <dbReference type="Pfam" id="PF05239"/>
    </source>
</evidence>
<sequence>MKASVEIKGLRIISISEGTQVGTVKDFILNPQKGSLDFFVVDQPSDYFGAKVIAYADIVGLGEFALTVPNPDVIQSVAGNNVAQELIKQGVEVIGTKVLTKKGALSGEVKEILIDEETGKIAQCLFTDNQGEEHQVAGEQIITYGKELLIIEGNPGEIKAEAVSEPVSTVNVVSPVSPVSAGPVEEQVPQAVAVPVEETVTEQQNEVTEFNLFEQRQLQYFVGKAVVQDIVLDNGELLRAGEPMTEETIRQITTRNKLMEITSLLHKN</sequence>
<reference evidence="2" key="1">
    <citation type="submission" date="2014-07" db="EMBL/GenBank/DDBJ databases">
        <authorList>
            <person name="Hornung V.Bastian."/>
        </authorList>
    </citation>
    <scope>NUCLEOTIDE SEQUENCE</scope>
    <source>
        <strain evidence="2">PCE-S</strain>
    </source>
</reference>
<evidence type="ECO:0000313" key="3">
    <source>
        <dbReference type="EMBL" id="KTE93127.1"/>
    </source>
</evidence>
<feature type="domain" description="PRC-barrel" evidence="1">
    <location>
        <begin position="5"/>
        <end position="43"/>
    </location>
</feature>
<proteinExistence type="predicted"/>
<dbReference type="RefSeq" id="WP_011459933.1">
    <property type="nucleotide sequence ID" value="NZ_JAYFNZ010000008.1"/>
</dbReference>
<dbReference type="SUPFAM" id="SSF50346">
    <property type="entry name" value="PRC-barrel domain"/>
    <property type="match status" value="2"/>
</dbReference>
<gene>
    <name evidence="3" type="ORF">AT727_15460</name>
    <name evidence="2" type="ORF">DPCES_2088</name>
</gene>
<dbReference type="EMBL" id="LOCK01000008">
    <property type="protein sequence ID" value="KTE93127.1"/>
    <property type="molecule type" value="Genomic_DNA"/>
</dbReference>
<dbReference type="Pfam" id="PF05239">
    <property type="entry name" value="PRC"/>
    <property type="match status" value="2"/>
</dbReference>
<dbReference type="PATRIC" id="fig|49338.4.peg.2251"/>
<evidence type="ECO:0000313" key="2">
    <source>
        <dbReference type="EMBL" id="CDX01975.1"/>
    </source>
</evidence>
<accession>A0A098B0V5</accession>
<dbReference type="OrthoDB" id="53812at2"/>
<protein>
    <submittedName>
        <fullName evidence="2">PRC-barrel domain protein</fullName>
    </submittedName>
    <submittedName>
        <fullName evidence="3">Photosystem reaction center subunit H</fullName>
    </submittedName>
</protein>
<organism evidence="2">
    <name type="scientific">Desulfitobacterium hafniense</name>
    <name type="common">Desulfitobacterium frappieri</name>
    <dbReference type="NCBI Taxonomy" id="49338"/>
    <lineage>
        <taxon>Bacteria</taxon>
        <taxon>Bacillati</taxon>
        <taxon>Bacillota</taxon>
        <taxon>Clostridia</taxon>
        <taxon>Eubacteriales</taxon>
        <taxon>Desulfitobacteriaceae</taxon>
        <taxon>Desulfitobacterium</taxon>
    </lineage>
</organism>
<dbReference type="InterPro" id="IPR011033">
    <property type="entry name" value="PRC_barrel-like_sf"/>
</dbReference>
<evidence type="ECO:0000313" key="4">
    <source>
        <dbReference type="Proteomes" id="UP000054623"/>
    </source>
</evidence>
<reference evidence="3 4" key="2">
    <citation type="submission" date="2015-12" db="EMBL/GenBank/DDBJ databases">
        <title>Draft Genome Sequence of Desulfitobacterium hafniense Strain DH, a Sulfate-reducing Bacterium Isolated from Paddy Soils.</title>
        <authorList>
            <person name="Bao P."/>
            <person name="Zhang X."/>
            <person name="Li G."/>
        </authorList>
    </citation>
    <scope>NUCLEOTIDE SEQUENCE [LARGE SCALE GENOMIC DNA]</scope>
    <source>
        <strain evidence="3 4">DH</strain>
    </source>
</reference>